<keyword evidence="5" id="KW-1185">Reference proteome</keyword>
<comment type="subcellular location">
    <subcellularLocation>
        <location evidence="1">Preautophagosomal structure membrane</location>
        <topology evidence="1">Peripheral membrane protein</topology>
    </subcellularLocation>
</comment>
<sequence length="367" mass="40003">MATTTSSSSASPILCASFNQDNSCFSIGTKDGFKIFDARSGRLCYERVVGAFSIVEMLFSSSLLAIVGAGEQPSLSPRRLCLFNTVTGTALRELNYLTSILAIRINRKRLIVILQDKTYIYDLNSLAILDTIDTVPNNKGLCAFSPSSEGCYLALPASTTKGSVLVYNTVELQSLCQIDAHRSPLAAIVFSSNGMYLATASEQGTIIRVHLVSQATKSYSFRRGTYPSTIYSLSFGPSAELPDILVATSSSGSLHVFFLGLLINQRRRSNTLLGAMIPDSVNDAFEHAHHHVLHNAVPAGVKSHVTIYNIDNVSSVSTISAFRASIFIITYDGNFRDYTLSVTKLNESSRSLEREFNVLETISDNPY</sequence>
<organism evidence="5 6">
    <name type="scientific">Elaeis guineensis var. tenera</name>
    <name type="common">Oil palm</name>
    <dbReference type="NCBI Taxonomy" id="51953"/>
    <lineage>
        <taxon>Eukaryota</taxon>
        <taxon>Viridiplantae</taxon>
        <taxon>Streptophyta</taxon>
        <taxon>Embryophyta</taxon>
        <taxon>Tracheophyta</taxon>
        <taxon>Spermatophyta</taxon>
        <taxon>Magnoliopsida</taxon>
        <taxon>Liliopsida</taxon>
        <taxon>Arecaceae</taxon>
        <taxon>Arecoideae</taxon>
        <taxon>Cocoseae</taxon>
        <taxon>Elaeidinae</taxon>
        <taxon>Elaeis</taxon>
    </lineage>
</organism>
<accession>A0A6I9RM79</accession>
<keyword evidence="3" id="KW-0677">Repeat</keyword>
<evidence type="ECO:0000256" key="4">
    <source>
        <dbReference type="ARBA" id="ARBA00025740"/>
    </source>
</evidence>
<dbReference type="InterPro" id="IPR001680">
    <property type="entry name" value="WD40_rpt"/>
</dbReference>
<dbReference type="InterPro" id="IPR036322">
    <property type="entry name" value="WD40_repeat_dom_sf"/>
</dbReference>
<dbReference type="GO" id="GO:0034045">
    <property type="term" value="C:phagophore assembly site membrane"/>
    <property type="evidence" value="ECO:0007669"/>
    <property type="project" value="UniProtKB-SubCell"/>
</dbReference>
<gene>
    <name evidence="6" type="primary">LOC105050759</name>
</gene>
<dbReference type="PANTHER" id="PTHR11227">
    <property type="entry name" value="WD-REPEAT PROTEIN INTERACTING WITH PHOSPHOINOSIDES WIPI -RELATED"/>
    <property type="match status" value="1"/>
</dbReference>
<dbReference type="Gene3D" id="2.130.10.10">
    <property type="entry name" value="YVTN repeat-like/Quinoprotein amine dehydrogenase"/>
    <property type="match status" value="1"/>
</dbReference>
<reference evidence="6" key="1">
    <citation type="submission" date="2025-08" db="UniProtKB">
        <authorList>
            <consortium name="RefSeq"/>
        </authorList>
    </citation>
    <scope>IDENTIFICATION</scope>
</reference>
<dbReference type="OrthoDB" id="1667587at2759"/>
<dbReference type="RefSeq" id="XP_010929199.1">
    <property type="nucleotide sequence ID" value="XM_010930897.3"/>
</dbReference>
<name>A0A6I9RM79_ELAGV</name>
<dbReference type="InParanoid" id="A0A6I9RM79"/>
<evidence type="ECO:0000256" key="2">
    <source>
        <dbReference type="ARBA" id="ARBA00022574"/>
    </source>
</evidence>
<evidence type="ECO:0000256" key="3">
    <source>
        <dbReference type="ARBA" id="ARBA00022737"/>
    </source>
</evidence>
<dbReference type="GeneID" id="105050759"/>
<protein>
    <submittedName>
        <fullName evidence="6">Autophagy-related protein 18b isoform X1</fullName>
    </submittedName>
</protein>
<dbReference type="FunCoup" id="A0A6I9RM79">
    <property type="interactions" value="507"/>
</dbReference>
<dbReference type="InterPro" id="IPR048720">
    <property type="entry name" value="PROPPIN"/>
</dbReference>
<evidence type="ECO:0000313" key="6">
    <source>
        <dbReference type="RefSeq" id="XP_010929199.1"/>
    </source>
</evidence>
<dbReference type="AlphaFoldDB" id="A0A6I9RM79"/>
<dbReference type="InterPro" id="IPR015943">
    <property type="entry name" value="WD40/YVTN_repeat-like_dom_sf"/>
</dbReference>
<comment type="similarity">
    <text evidence="4">Belongs to the WD repeat PROPPIN family.</text>
</comment>
<evidence type="ECO:0000256" key="1">
    <source>
        <dbReference type="ARBA" id="ARBA00004623"/>
    </source>
</evidence>
<dbReference type="KEGG" id="egu:105050759"/>
<dbReference type="Pfam" id="PF21032">
    <property type="entry name" value="PROPPIN"/>
    <property type="match status" value="1"/>
</dbReference>
<dbReference type="SUPFAM" id="SSF50978">
    <property type="entry name" value="WD40 repeat-like"/>
    <property type="match status" value="1"/>
</dbReference>
<proteinExistence type="inferred from homology"/>
<dbReference type="Proteomes" id="UP000504607">
    <property type="component" value="Chromosome 8"/>
</dbReference>
<keyword evidence="2" id="KW-0853">WD repeat</keyword>
<dbReference type="SMART" id="SM00320">
    <property type="entry name" value="WD40"/>
    <property type="match status" value="3"/>
</dbReference>
<evidence type="ECO:0000313" key="5">
    <source>
        <dbReference type="Proteomes" id="UP000504607"/>
    </source>
</evidence>